<evidence type="ECO:0000313" key="3">
    <source>
        <dbReference type="EMBL" id="MFE8694969.1"/>
    </source>
</evidence>
<keyword evidence="1" id="KW-1015">Disulfide bond</keyword>
<gene>
    <name evidence="3" type="ORF">ACFYKT_01205</name>
</gene>
<dbReference type="EC" id="1.11.1.24" evidence="3"/>
<evidence type="ECO:0000259" key="2">
    <source>
        <dbReference type="PROSITE" id="PS51352"/>
    </source>
</evidence>
<dbReference type="CDD" id="cd02966">
    <property type="entry name" value="TlpA_like_family"/>
    <property type="match status" value="1"/>
</dbReference>
<dbReference type="PANTHER" id="PTHR42852:SF1">
    <property type="entry name" value="THIOREDOXIN-LIKE PROTEIN YNEN"/>
    <property type="match status" value="1"/>
</dbReference>
<dbReference type="GO" id="GO:0140824">
    <property type="term" value="F:thioredoxin-dependent peroxiredoxin activity"/>
    <property type="evidence" value="ECO:0007669"/>
    <property type="project" value="UniProtKB-EC"/>
</dbReference>
<dbReference type="InterPro" id="IPR013766">
    <property type="entry name" value="Thioredoxin_domain"/>
</dbReference>
<dbReference type="PROSITE" id="PS51352">
    <property type="entry name" value="THIOREDOXIN_2"/>
    <property type="match status" value="1"/>
</dbReference>
<reference evidence="3 4" key="1">
    <citation type="submission" date="2024-08" db="EMBL/GenBank/DDBJ databases">
        <title>Two novel Cytobacillus novel species.</title>
        <authorList>
            <person name="Liu G."/>
        </authorList>
    </citation>
    <scope>NUCLEOTIDE SEQUENCE [LARGE SCALE GENOMIC DNA]</scope>
    <source>
        <strain evidence="3 4">FJAT-53684</strain>
    </source>
</reference>
<evidence type="ECO:0000256" key="1">
    <source>
        <dbReference type="ARBA" id="ARBA00023157"/>
    </source>
</evidence>
<dbReference type="InterPro" id="IPR017937">
    <property type="entry name" value="Thioredoxin_CS"/>
</dbReference>
<accession>A0ABW6JSZ8</accession>
<dbReference type="Pfam" id="PF00578">
    <property type="entry name" value="AhpC-TSA"/>
    <property type="match status" value="1"/>
</dbReference>
<dbReference type="PROSITE" id="PS00194">
    <property type="entry name" value="THIOREDOXIN_1"/>
    <property type="match status" value="1"/>
</dbReference>
<keyword evidence="3" id="KW-0575">Peroxidase</keyword>
<dbReference type="EMBL" id="JBIACJ010000001">
    <property type="protein sequence ID" value="MFE8694969.1"/>
    <property type="molecule type" value="Genomic_DNA"/>
</dbReference>
<keyword evidence="4" id="KW-1185">Reference proteome</keyword>
<feature type="domain" description="Thioredoxin" evidence="2">
    <location>
        <begin position="44"/>
        <end position="177"/>
    </location>
</feature>
<dbReference type="RefSeq" id="WP_389214265.1">
    <property type="nucleotide sequence ID" value="NZ_JBIACJ010000001.1"/>
</dbReference>
<keyword evidence="3" id="KW-0560">Oxidoreductase</keyword>
<dbReference type="InterPro" id="IPR036249">
    <property type="entry name" value="Thioredoxin-like_sf"/>
</dbReference>
<organism evidence="3 4">
    <name type="scientific">Cytobacillus mangrovibacter</name>
    <dbReference type="NCBI Taxonomy" id="3299024"/>
    <lineage>
        <taxon>Bacteria</taxon>
        <taxon>Bacillati</taxon>
        <taxon>Bacillota</taxon>
        <taxon>Bacilli</taxon>
        <taxon>Bacillales</taxon>
        <taxon>Bacillaceae</taxon>
        <taxon>Cytobacillus</taxon>
    </lineage>
</organism>
<dbReference type="Proteomes" id="UP001601058">
    <property type="component" value="Unassembled WGS sequence"/>
</dbReference>
<dbReference type="Gene3D" id="3.40.30.10">
    <property type="entry name" value="Glutaredoxin"/>
    <property type="match status" value="1"/>
</dbReference>
<evidence type="ECO:0000313" key="4">
    <source>
        <dbReference type="Proteomes" id="UP001601058"/>
    </source>
</evidence>
<name>A0ABW6JSZ8_9BACI</name>
<sequence length="177" mass="19781">MIKKIIAAVFLFGLMTVVIVQAMEKDDKQVLNSTSIQTEDLPGLGVGLKAPDFELKNLAGETVKLSDYAGQKVMLNFWATWCPPCKKEIPDMQKFYTEQGDKVVILAVNIDPENDVAGFAKEMNASFPILLDEKDRVSKLYKILTIPTTFFIDEKGVITYKHLSAMSIELMEKQSGL</sequence>
<comment type="caution">
    <text evidence="3">The sequence shown here is derived from an EMBL/GenBank/DDBJ whole genome shotgun (WGS) entry which is preliminary data.</text>
</comment>
<protein>
    <submittedName>
        <fullName evidence="3">Peroxiredoxin family protein</fullName>
        <ecNumber evidence="3">1.11.1.24</ecNumber>
    </submittedName>
</protein>
<dbReference type="InterPro" id="IPR000866">
    <property type="entry name" value="AhpC/TSA"/>
</dbReference>
<dbReference type="SUPFAM" id="SSF52833">
    <property type="entry name" value="Thioredoxin-like"/>
    <property type="match status" value="1"/>
</dbReference>
<dbReference type="InterPro" id="IPR050553">
    <property type="entry name" value="Thioredoxin_ResA/DsbE_sf"/>
</dbReference>
<dbReference type="PANTHER" id="PTHR42852">
    <property type="entry name" value="THIOL:DISULFIDE INTERCHANGE PROTEIN DSBE"/>
    <property type="match status" value="1"/>
</dbReference>
<proteinExistence type="predicted"/>